<keyword evidence="6" id="KW-0614">Plasmid</keyword>
<keyword evidence="7" id="KW-1185">Reference proteome</keyword>
<dbReference type="CDD" id="cd07906">
    <property type="entry name" value="Adenylation_DNA_ligase_LigD_LigC"/>
    <property type="match status" value="1"/>
</dbReference>
<sequence length="332" mass="36700">MARLPEFVKPQLATLVRAPPNDPCYVYEIKYDGYRMVCRIDRKAVRFFSRDAKDWTAEVQSLADAISALKLGTGWLDGELVVLDENGIPDFNLLQNMRSRKVARNVRFVAFDIPFWGGKDLRELPFIERAAALEELLCDLPANGPIIRSKVVDLSDPGDAAGLHKQACKMGLEGLMGKRRDAPYRAGRTNTWIKLPCRKKDEFLIIGWSTAEGSPSAFGSLLLGQYDDAGQVHYAGRVGSGLGGKTINQLLKLLKPLAADKAPIKERIPSARSAVGRNVTFNWVRPEVVVEVAYKERTKGGHLRHSSFLGLRKDKGASDVCPEKLGRPAKSA</sequence>
<reference evidence="6 7" key="1">
    <citation type="submission" date="2016-06" db="EMBL/GenBank/DDBJ databases">
        <title>Complete genome sequences of Bordetella bronchialis and Bordetella flabilis.</title>
        <authorList>
            <person name="LiPuma J.J."/>
            <person name="Spilker T."/>
        </authorList>
    </citation>
    <scope>NUCLEOTIDE SEQUENCE [LARGE SCALE GENOMIC DNA]</scope>
    <source>
        <strain evidence="6 7">AU10664</strain>
        <plasmid evidence="6 7">unnamed1</plasmid>
    </source>
</reference>
<dbReference type="InterPro" id="IPR014146">
    <property type="entry name" value="LigD_ligase_dom"/>
</dbReference>
<dbReference type="SUPFAM" id="SSF50249">
    <property type="entry name" value="Nucleic acid-binding proteins"/>
    <property type="match status" value="1"/>
</dbReference>
<dbReference type="PANTHER" id="PTHR45674:SF4">
    <property type="entry name" value="DNA LIGASE 1"/>
    <property type="match status" value="1"/>
</dbReference>
<dbReference type="RefSeq" id="WP_066665773.1">
    <property type="nucleotide sequence ID" value="NZ_CBCSCL010000020.1"/>
</dbReference>
<evidence type="ECO:0000259" key="5">
    <source>
        <dbReference type="PROSITE" id="PS50160"/>
    </source>
</evidence>
<dbReference type="SUPFAM" id="SSF56091">
    <property type="entry name" value="DNA ligase/mRNA capping enzyme, catalytic domain"/>
    <property type="match status" value="1"/>
</dbReference>
<dbReference type="CDD" id="cd07971">
    <property type="entry name" value="OBF_DNA_ligase_LigD"/>
    <property type="match status" value="1"/>
</dbReference>
<evidence type="ECO:0000256" key="3">
    <source>
        <dbReference type="ARBA" id="ARBA00022598"/>
    </source>
</evidence>
<dbReference type="Gene3D" id="3.30.1490.70">
    <property type="match status" value="1"/>
</dbReference>
<comment type="catalytic activity">
    <reaction evidence="4">
        <text>ATP + (deoxyribonucleotide)n-3'-hydroxyl + 5'-phospho-(deoxyribonucleotide)m = (deoxyribonucleotide)n+m + AMP + diphosphate.</text>
        <dbReference type="EC" id="6.5.1.1"/>
    </reaction>
</comment>
<dbReference type="AlphaFoldDB" id="A0A193GN51"/>
<dbReference type="PANTHER" id="PTHR45674">
    <property type="entry name" value="DNA LIGASE 1/3 FAMILY MEMBER"/>
    <property type="match status" value="1"/>
</dbReference>
<proteinExistence type="inferred from homology"/>
<dbReference type="Proteomes" id="UP000091926">
    <property type="component" value="Plasmid unnamed1"/>
</dbReference>
<dbReference type="GO" id="GO:0006281">
    <property type="term" value="P:DNA repair"/>
    <property type="evidence" value="ECO:0007669"/>
    <property type="project" value="InterPro"/>
</dbReference>
<dbReference type="InterPro" id="IPR012309">
    <property type="entry name" value="DNA_ligase_ATP-dep_C"/>
</dbReference>
<dbReference type="EMBL" id="CP016173">
    <property type="protein sequence ID" value="ANN80799.1"/>
    <property type="molecule type" value="Genomic_DNA"/>
</dbReference>
<evidence type="ECO:0000313" key="6">
    <source>
        <dbReference type="EMBL" id="ANN80799.1"/>
    </source>
</evidence>
<dbReference type="Gene3D" id="3.30.470.30">
    <property type="entry name" value="DNA ligase/mRNA capping enzyme"/>
    <property type="match status" value="1"/>
</dbReference>
<evidence type="ECO:0000256" key="2">
    <source>
        <dbReference type="ARBA" id="ARBA00012727"/>
    </source>
</evidence>
<keyword evidence="3" id="KW-0436">Ligase</keyword>
<dbReference type="GO" id="GO:0005524">
    <property type="term" value="F:ATP binding"/>
    <property type="evidence" value="ECO:0007669"/>
    <property type="project" value="InterPro"/>
</dbReference>
<gene>
    <name evidence="6" type="ORF">BAU07_26055</name>
</gene>
<protein>
    <recommendedName>
        <fullName evidence="2">DNA ligase (ATP)</fullName>
        <ecNumber evidence="2">6.5.1.1</ecNumber>
    </recommendedName>
</protein>
<dbReference type="EC" id="6.5.1.1" evidence="2"/>
<dbReference type="InterPro" id="IPR012340">
    <property type="entry name" value="NA-bd_OB-fold"/>
</dbReference>
<dbReference type="PROSITE" id="PS50160">
    <property type="entry name" value="DNA_LIGASE_A3"/>
    <property type="match status" value="1"/>
</dbReference>
<evidence type="ECO:0000256" key="1">
    <source>
        <dbReference type="ARBA" id="ARBA00007572"/>
    </source>
</evidence>
<dbReference type="NCBIfam" id="TIGR02779">
    <property type="entry name" value="NHEJ_ligase_lig"/>
    <property type="match status" value="1"/>
</dbReference>
<accession>A0A193GN51</accession>
<dbReference type="KEGG" id="bfz:BAU07_26055"/>
<dbReference type="GO" id="GO:0003910">
    <property type="term" value="F:DNA ligase (ATP) activity"/>
    <property type="evidence" value="ECO:0007669"/>
    <property type="project" value="UniProtKB-EC"/>
</dbReference>
<geneLocation type="plasmid" evidence="6 7">
    <name>unnamed1</name>
</geneLocation>
<evidence type="ECO:0000256" key="4">
    <source>
        <dbReference type="ARBA" id="ARBA00034003"/>
    </source>
</evidence>
<comment type="similarity">
    <text evidence="1">Belongs to the ATP-dependent DNA ligase family.</text>
</comment>
<feature type="domain" description="ATP-dependent DNA ligase family profile" evidence="5">
    <location>
        <begin position="99"/>
        <end position="195"/>
    </location>
</feature>
<dbReference type="Pfam" id="PF01068">
    <property type="entry name" value="DNA_ligase_A_M"/>
    <property type="match status" value="1"/>
</dbReference>
<name>A0A193GN51_9BORD</name>
<organism evidence="6 7">
    <name type="scientific">Bordetella flabilis</name>
    <dbReference type="NCBI Taxonomy" id="463014"/>
    <lineage>
        <taxon>Bacteria</taxon>
        <taxon>Pseudomonadati</taxon>
        <taxon>Pseudomonadota</taxon>
        <taxon>Betaproteobacteria</taxon>
        <taxon>Burkholderiales</taxon>
        <taxon>Alcaligenaceae</taxon>
        <taxon>Bordetella</taxon>
    </lineage>
</organism>
<evidence type="ECO:0000313" key="7">
    <source>
        <dbReference type="Proteomes" id="UP000091926"/>
    </source>
</evidence>
<dbReference type="InterPro" id="IPR050191">
    <property type="entry name" value="ATP-dep_DNA_ligase"/>
</dbReference>
<dbReference type="OrthoDB" id="9802472at2"/>
<dbReference type="Pfam" id="PF04679">
    <property type="entry name" value="DNA_ligase_A_C"/>
    <property type="match status" value="1"/>
</dbReference>
<dbReference type="InterPro" id="IPR012310">
    <property type="entry name" value="DNA_ligase_ATP-dep_cent"/>
</dbReference>
<dbReference type="Gene3D" id="2.40.50.140">
    <property type="entry name" value="Nucleic acid-binding proteins"/>
    <property type="match status" value="1"/>
</dbReference>
<dbReference type="GO" id="GO:0006310">
    <property type="term" value="P:DNA recombination"/>
    <property type="evidence" value="ECO:0007669"/>
    <property type="project" value="InterPro"/>
</dbReference>